<dbReference type="Gene3D" id="1.10.10.10">
    <property type="entry name" value="Winged helix-like DNA-binding domain superfamily/Winged helix DNA-binding domain"/>
    <property type="match status" value="1"/>
</dbReference>
<evidence type="ECO:0000256" key="2">
    <source>
        <dbReference type="ARBA" id="ARBA00023015"/>
    </source>
</evidence>
<keyword evidence="7" id="KW-1185">Reference proteome</keyword>
<dbReference type="RefSeq" id="WP_290317927.1">
    <property type="nucleotide sequence ID" value="NZ_JAUFPN010000159.1"/>
</dbReference>
<accession>A0ABT8A893</accession>
<sequence length="314" mass="32986">MTLEQLRVFVAVAERQHVTQAARALNLAQSAASAAIAALEGQHATRLFHRVGRGIELTEAGRVFLGEARAVLARAAAAELTLAELGGLVRGTLTVHASQTISSYWLPRHLVAFRLAHPGVEVRLTVGNTLQVAGAVHDGTAELGFVEGAVNDPALDSTTVARDRLVIVVAPGHPWAARGTGRDALTPAELGDSPWVLRELGSGTRSAFEAVLEGLGLLPQQLQVVLELPTNEAVRAAVEAGAGATALSASVVAGGIEAGLLVQAGFELPDRDFHVLRHRERYRSRAAGALMDVITENAPAHPLMLTGRRTITGK</sequence>
<keyword evidence="4" id="KW-0804">Transcription</keyword>
<feature type="domain" description="HTH lysR-type" evidence="5">
    <location>
        <begin position="1"/>
        <end position="58"/>
    </location>
</feature>
<keyword evidence="3" id="KW-0238">DNA-binding</keyword>
<dbReference type="Proteomes" id="UP001529369">
    <property type="component" value="Unassembled WGS sequence"/>
</dbReference>
<dbReference type="PANTHER" id="PTHR30126">
    <property type="entry name" value="HTH-TYPE TRANSCRIPTIONAL REGULATOR"/>
    <property type="match status" value="1"/>
</dbReference>
<reference evidence="7" key="1">
    <citation type="journal article" date="2019" name="Int. J. Syst. Evol. Microbiol.">
        <title>The Global Catalogue of Microorganisms (GCM) 10K type strain sequencing project: providing services to taxonomists for standard genome sequencing and annotation.</title>
        <authorList>
            <consortium name="The Broad Institute Genomics Platform"/>
            <consortium name="The Broad Institute Genome Sequencing Center for Infectious Disease"/>
            <person name="Wu L."/>
            <person name="Ma J."/>
        </authorList>
    </citation>
    <scope>NUCLEOTIDE SEQUENCE [LARGE SCALE GENOMIC DNA]</scope>
    <source>
        <strain evidence="7">CECT 7131</strain>
    </source>
</reference>
<dbReference type="InterPro" id="IPR000847">
    <property type="entry name" value="LysR_HTH_N"/>
</dbReference>
<evidence type="ECO:0000256" key="4">
    <source>
        <dbReference type="ARBA" id="ARBA00023163"/>
    </source>
</evidence>
<evidence type="ECO:0000313" key="6">
    <source>
        <dbReference type="EMBL" id="MDN3566034.1"/>
    </source>
</evidence>
<dbReference type="InterPro" id="IPR005119">
    <property type="entry name" value="LysR_subst-bd"/>
</dbReference>
<evidence type="ECO:0000256" key="3">
    <source>
        <dbReference type="ARBA" id="ARBA00023125"/>
    </source>
</evidence>
<evidence type="ECO:0000256" key="1">
    <source>
        <dbReference type="ARBA" id="ARBA00009437"/>
    </source>
</evidence>
<organism evidence="6 7">
    <name type="scientific">Paeniroseomonas aquatica</name>
    <dbReference type="NCBI Taxonomy" id="373043"/>
    <lineage>
        <taxon>Bacteria</taxon>
        <taxon>Pseudomonadati</taxon>
        <taxon>Pseudomonadota</taxon>
        <taxon>Alphaproteobacteria</taxon>
        <taxon>Acetobacterales</taxon>
        <taxon>Acetobacteraceae</taxon>
        <taxon>Paeniroseomonas</taxon>
    </lineage>
</organism>
<dbReference type="EMBL" id="JAUFPN010000159">
    <property type="protein sequence ID" value="MDN3566034.1"/>
    <property type="molecule type" value="Genomic_DNA"/>
</dbReference>
<evidence type="ECO:0000313" key="7">
    <source>
        <dbReference type="Proteomes" id="UP001529369"/>
    </source>
</evidence>
<protein>
    <submittedName>
        <fullName evidence="6">LysR family transcriptional regulator</fullName>
    </submittedName>
</protein>
<evidence type="ECO:0000259" key="5">
    <source>
        <dbReference type="PROSITE" id="PS50931"/>
    </source>
</evidence>
<dbReference type="Pfam" id="PF00126">
    <property type="entry name" value="HTH_1"/>
    <property type="match status" value="1"/>
</dbReference>
<dbReference type="InterPro" id="IPR036388">
    <property type="entry name" value="WH-like_DNA-bd_sf"/>
</dbReference>
<dbReference type="SUPFAM" id="SSF46785">
    <property type="entry name" value="Winged helix' DNA-binding domain"/>
    <property type="match status" value="1"/>
</dbReference>
<dbReference type="CDD" id="cd08420">
    <property type="entry name" value="PBP2_CysL_like"/>
    <property type="match status" value="1"/>
</dbReference>
<dbReference type="Pfam" id="PF03466">
    <property type="entry name" value="LysR_substrate"/>
    <property type="match status" value="1"/>
</dbReference>
<comment type="caution">
    <text evidence="6">The sequence shown here is derived from an EMBL/GenBank/DDBJ whole genome shotgun (WGS) entry which is preliminary data.</text>
</comment>
<dbReference type="PROSITE" id="PS50931">
    <property type="entry name" value="HTH_LYSR"/>
    <property type="match status" value="1"/>
</dbReference>
<dbReference type="Gene3D" id="3.40.190.290">
    <property type="match status" value="1"/>
</dbReference>
<dbReference type="PRINTS" id="PR00039">
    <property type="entry name" value="HTHLYSR"/>
</dbReference>
<gene>
    <name evidence="6" type="ORF">QWZ14_16820</name>
</gene>
<dbReference type="InterPro" id="IPR036390">
    <property type="entry name" value="WH_DNA-bd_sf"/>
</dbReference>
<comment type="similarity">
    <text evidence="1">Belongs to the LysR transcriptional regulatory family.</text>
</comment>
<keyword evidence="2" id="KW-0805">Transcription regulation</keyword>
<dbReference type="SUPFAM" id="SSF53850">
    <property type="entry name" value="Periplasmic binding protein-like II"/>
    <property type="match status" value="1"/>
</dbReference>
<proteinExistence type="inferred from homology"/>
<name>A0ABT8A893_9PROT</name>
<dbReference type="PANTHER" id="PTHR30126:SF39">
    <property type="entry name" value="HTH-TYPE TRANSCRIPTIONAL REGULATOR CYSL"/>
    <property type="match status" value="1"/>
</dbReference>